<dbReference type="AlphaFoldDB" id="Q235P8"/>
<evidence type="ECO:0000256" key="2">
    <source>
        <dbReference type="ARBA" id="ARBA00022692"/>
    </source>
</evidence>
<keyword evidence="3 5" id="KW-1133">Transmembrane helix</keyword>
<evidence type="ECO:0000313" key="6">
    <source>
        <dbReference type="EMBL" id="EAR92232.2"/>
    </source>
</evidence>
<reference evidence="7" key="1">
    <citation type="journal article" date="2006" name="PLoS Biol.">
        <title>Macronuclear genome sequence of the ciliate Tetrahymena thermophila, a model eukaryote.</title>
        <authorList>
            <person name="Eisen J.A."/>
            <person name="Coyne R.S."/>
            <person name="Wu M."/>
            <person name="Wu D."/>
            <person name="Thiagarajan M."/>
            <person name="Wortman J.R."/>
            <person name="Badger J.H."/>
            <person name="Ren Q."/>
            <person name="Amedeo P."/>
            <person name="Jones K.M."/>
            <person name="Tallon L.J."/>
            <person name="Delcher A.L."/>
            <person name="Salzberg S.L."/>
            <person name="Silva J.C."/>
            <person name="Haas B.J."/>
            <person name="Majoros W.H."/>
            <person name="Farzad M."/>
            <person name="Carlton J.M."/>
            <person name="Smith R.K. Jr."/>
            <person name="Garg J."/>
            <person name="Pearlman R.E."/>
            <person name="Karrer K.M."/>
            <person name="Sun L."/>
            <person name="Manning G."/>
            <person name="Elde N.C."/>
            <person name="Turkewitz A.P."/>
            <person name="Asai D.J."/>
            <person name="Wilkes D.E."/>
            <person name="Wang Y."/>
            <person name="Cai H."/>
            <person name="Collins K."/>
            <person name="Stewart B.A."/>
            <person name="Lee S.R."/>
            <person name="Wilamowska K."/>
            <person name="Weinberg Z."/>
            <person name="Ruzzo W.L."/>
            <person name="Wloga D."/>
            <person name="Gaertig J."/>
            <person name="Frankel J."/>
            <person name="Tsao C.-C."/>
            <person name="Gorovsky M.A."/>
            <person name="Keeling P.J."/>
            <person name="Waller R.F."/>
            <person name="Patron N.J."/>
            <person name="Cherry J.M."/>
            <person name="Stover N.A."/>
            <person name="Krieger C.J."/>
            <person name="del Toro C."/>
            <person name="Ryder H.F."/>
            <person name="Williamson S.C."/>
            <person name="Barbeau R.A."/>
            <person name="Hamilton E.P."/>
            <person name="Orias E."/>
        </authorList>
    </citation>
    <scope>NUCLEOTIDE SEQUENCE [LARGE SCALE GENOMIC DNA]</scope>
    <source>
        <strain evidence="7">SB210</strain>
    </source>
</reference>
<dbReference type="RefSeq" id="XP_001012477.2">
    <property type="nucleotide sequence ID" value="XM_001012477.2"/>
</dbReference>
<dbReference type="EMBL" id="GG662759">
    <property type="protein sequence ID" value="EAR92232.2"/>
    <property type="molecule type" value="Genomic_DNA"/>
</dbReference>
<feature type="transmembrane region" description="Helical" evidence="5">
    <location>
        <begin position="12"/>
        <end position="34"/>
    </location>
</feature>
<dbReference type="GO" id="GO:0016020">
    <property type="term" value="C:membrane"/>
    <property type="evidence" value="ECO:0007669"/>
    <property type="project" value="UniProtKB-SubCell"/>
</dbReference>
<dbReference type="InterPro" id="IPR018499">
    <property type="entry name" value="Tetraspanin/Peripherin"/>
</dbReference>
<organism evidence="6 7">
    <name type="scientific">Tetrahymena thermophila (strain SB210)</name>
    <dbReference type="NCBI Taxonomy" id="312017"/>
    <lineage>
        <taxon>Eukaryota</taxon>
        <taxon>Sar</taxon>
        <taxon>Alveolata</taxon>
        <taxon>Ciliophora</taxon>
        <taxon>Intramacronucleata</taxon>
        <taxon>Oligohymenophorea</taxon>
        <taxon>Hymenostomatida</taxon>
        <taxon>Tetrahymenina</taxon>
        <taxon>Tetrahymenidae</taxon>
        <taxon>Tetrahymena</taxon>
    </lineage>
</organism>
<dbReference type="Pfam" id="PF00335">
    <property type="entry name" value="Tetraspanin"/>
    <property type="match status" value="1"/>
</dbReference>
<evidence type="ECO:0000256" key="5">
    <source>
        <dbReference type="SAM" id="Phobius"/>
    </source>
</evidence>
<dbReference type="Proteomes" id="UP000009168">
    <property type="component" value="Unassembled WGS sequence"/>
</dbReference>
<evidence type="ECO:0000256" key="3">
    <source>
        <dbReference type="ARBA" id="ARBA00022989"/>
    </source>
</evidence>
<comment type="subcellular location">
    <subcellularLocation>
        <location evidence="1">Membrane</location>
        <topology evidence="1">Multi-pass membrane protein</topology>
    </subcellularLocation>
</comment>
<feature type="transmembrane region" description="Helical" evidence="5">
    <location>
        <begin position="262"/>
        <end position="283"/>
    </location>
</feature>
<evidence type="ECO:0000256" key="1">
    <source>
        <dbReference type="ARBA" id="ARBA00004141"/>
    </source>
</evidence>
<keyword evidence="7" id="KW-1185">Reference proteome</keyword>
<feature type="transmembrane region" description="Helical" evidence="5">
    <location>
        <begin position="55"/>
        <end position="76"/>
    </location>
</feature>
<keyword evidence="2 5" id="KW-0812">Transmembrane</keyword>
<feature type="transmembrane region" description="Helical" evidence="5">
    <location>
        <begin position="82"/>
        <end position="107"/>
    </location>
</feature>
<proteinExistence type="predicted"/>
<name>Q235P8_TETTS</name>
<dbReference type="HOGENOM" id="CLU_919750_0_0_1"/>
<evidence type="ECO:0000313" key="7">
    <source>
        <dbReference type="Proteomes" id="UP000009168"/>
    </source>
</evidence>
<dbReference type="GeneID" id="7835627"/>
<keyword evidence="4 5" id="KW-0472">Membrane</keyword>
<protein>
    <submittedName>
        <fullName evidence="6">Tetraspanin family protein</fullName>
    </submittedName>
</protein>
<gene>
    <name evidence="6" type="ORF">TTHERM_01051810</name>
</gene>
<evidence type="ECO:0000256" key="4">
    <source>
        <dbReference type="ARBA" id="ARBA00023136"/>
    </source>
</evidence>
<dbReference type="InParanoid" id="Q235P8"/>
<accession>Q235P8</accession>
<sequence length="306" mass="34545">MPSVQLFLKFYLIFGSFCNVLLGIACIILSSQAAKIDENLFPEQDQKNYKKDFCIALYVLGGVTIGVGAVGFYSFIRKQKCLQSIFIIFNIIYCAAFSAIFGITIYVQNYINKQMTDSYCQQGELGDYNTVFQQLQSVWCNIDLTNLSGSVTCPCLATNLSQWTTEELKLINSSKQAFRQDSNWIPIPTTTILECNFFIQQIAEQKAKEVTLLKAIESNFECTGICTGDLVYYFNNINSGRPANSNGCYSQIRQKLTDWAQYIYIISIIIACFSFLNILFALINCCIGSKQNHILISNNNTEEVKN</sequence>
<dbReference type="KEGG" id="tet:TTHERM_01051810"/>